<dbReference type="InterPro" id="IPR003593">
    <property type="entry name" value="AAA+_ATPase"/>
</dbReference>
<dbReference type="CDD" id="cd03257">
    <property type="entry name" value="ABC_NikE_OppD_transporters"/>
    <property type="match status" value="1"/>
</dbReference>
<dbReference type="InterPro" id="IPR017871">
    <property type="entry name" value="ABC_transporter-like_CS"/>
</dbReference>
<comment type="caution">
    <text evidence="7">The sequence shown here is derived from an EMBL/GenBank/DDBJ whole genome shotgun (WGS) entry which is preliminary data.</text>
</comment>
<dbReference type="Gene3D" id="3.40.50.300">
    <property type="entry name" value="P-loop containing nucleotide triphosphate hydrolases"/>
    <property type="match status" value="1"/>
</dbReference>
<dbReference type="EMBL" id="BMHI01000003">
    <property type="protein sequence ID" value="GGB27792.1"/>
    <property type="molecule type" value="Genomic_DNA"/>
</dbReference>
<dbReference type="GO" id="GO:0055085">
    <property type="term" value="P:transmembrane transport"/>
    <property type="evidence" value="ECO:0007669"/>
    <property type="project" value="UniProtKB-ARBA"/>
</dbReference>
<dbReference type="GO" id="GO:0015833">
    <property type="term" value="P:peptide transport"/>
    <property type="evidence" value="ECO:0007669"/>
    <property type="project" value="InterPro"/>
</dbReference>
<dbReference type="AlphaFoldDB" id="A0A916T2B2"/>
<dbReference type="GO" id="GO:0016887">
    <property type="term" value="F:ATP hydrolysis activity"/>
    <property type="evidence" value="ECO:0007669"/>
    <property type="project" value="InterPro"/>
</dbReference>
<dbReference type="SUPFAM" id="SSF52540">
    <property type="entry name" value="P-loop containing nucleoside triphosphate hydrolases"/>
    <property type="match status" value="1"/>
</dbReference>
<evidence type="ECO:0000256" key="2">
    <source>
        <dbReference type="ARBA" id="ARBA00022448"/>
    </source>
</evidence>
<feature type="domain" description="ABC transporter" evidence="6">
    <location>
        <begin position="6"/>
        <end position="252"/>
    </location>
</feature>
<evidence type="ECO:0000256" key="4">
    <source>
        <dbReference type="ARBA" id="ARBA00022840"/>
    </source>
</evidence>
<name>A0A916T2B2_9MICO</name>
<sequence length="271" mass="29574">MPEPLLSLQHVSKTFRGRATPFGSSEAKHAVQDVSLDIAPGETVALVGESGSGKSTLSRVALRLTDATAGRVLFDGTDVTQLRGRGLRALRRELSVVFQDPYTSLNPRQTVARILTGPLRNHGLPRDQKVLDELITSVGLEPEHLNRYPHQFSGGQRQRIGIARALATQPRMIIADEPVSALDVSIRAQILNLLGDLRDERGLALLVVSHDLAVVRGIADRVAVMQDGRLVESGPVEQIYADPKDPYTRSLLDAVPVPDPHRRSRPLPPTE</sequence>
<protein>
    <recommendedName>
        <fullName evidence="6">ABC transporter domain-containing protein</fullName>
    </recommendedName>
</protein>
<evidence type="ECO:0000259" key="6">
    <source>
        <dbReference type="PROSITE" id="PS50893"/>
    </source>
</evidence>
<evidence type="ECO:0000256" key="3">
    <source>
        <dbReference type="ARBA" id="ARBA00022741"/>
    </source>
</evidence>
<feature type="region of interest" description="Disordered" evidence="5">
    <location>
        <begin position="250"/>
        <end position="271"/>
    </location>
</feature>
<proteinExistence type="inferred from homology"/>
<dbReference type="Pfam" id="PF00005">
    <property type="entry name" value="ABC_tran"/>
    <property type="match status" value="1"/>
</dbReference>
<evidence type="ECO:0000256" key="5">
    <source>
        <dbReference type="SAM" id="MobiDB-lite"/>
    </source>
</evidence>
<dbReference type="SMART" id="SM00382">
    <property type="entry name" value="AAA"/>
    <property type="match status" value="1"/>
</dbReference>
<gene>
    <name evidence="7" type="ORF">GCM10011492_17530</name>
</gene>
<dbReference type="Proteomes" id="UP000636793">
    <property type="component" value="Unassembled WGS sequence"/>
</dbReference>
<dbReference type="InterPro" id="IPR050319">
    <property type="entry name" value="ABC_transp_ATP-bind"/>
</dbReference>
<dbReference type="PANTHER" id="PTHR43776">
    <property type="entry name" value="TRANSPORT ATP-BINDING PROTEIN"/>
    <property type="match status" value="1"/>
</dbReference>
<dbReference type="InterPro" id="IPR027417">
    <property type="entry name" value="P-loop_NTPase"/>
</dbReference>
<evidence type="ECO:0000256" key="1">
    <source>
        <dbReference type="ARBA" id="ARBA00005417"/>
    </source>
</evidence>
<dbReference type="RefSeq" id="WP_188836648.1">
    <property type="nucleotide sequence ID" value="NZ_BMHI01000003.1"/>
</dbReference>
<accession>A0A916T2B2</accession>
<keyword evidence="8" id="KW-1185">Reference proteome</keyword>
<keyword evidence="2" id="KW-0813">Transport</keyword>
<reference evidence="7" key="2">
    <citation type="submission" date="2020-09" db="EMBL/GenBank/DDBJ databases">
        <authorList>
            <person name="Sun Q."/>
            <person name="Zhou Y."/>
        </authorList>
    </citation>
    <scope>NUCLEOTIDE SEQUENCE</scope>
    <source>
        <strain evidence="7">CGMCC 1.15085</strain>
    </source>
</reference>
<dbReference type="GO" id="GO:0005524">
    <property type="term" value="F:ATP binding"/>
    <property type="evidence" value="ECO:0007669"/>
    <property type="project" value="UniProtKB-KW"/>
</dbReference>
<dbReference type="FunFam" id="3.40.50.300:FF:000016">
    <property type="entry name" value="Oligopeptide ABC transporter ATP-binding component"/>
    <property type="match status" value="1"/>
</dbReference>
<keyword evidence="3" id="KW-0547">Nucleotide-binding</keyword>
<keyword evidence="4" id="KW-0067">ATP-binding</keyword>
<evidence type="ECO:0000313" key="7">
    <source>
        <dbReference type="EMBL" id="GGB27792.1"/>
    </source>
</evidence>
<dbReference type="InterPro" id="IPR013563">
    <property type="entry name" value="Oligopep_ABC_C"/>
</dbReference>
<organism evidence="7 8">
    <name type="scientific">Flexivirga endophytica</name>
    <dbReference type="NCBI Taxonomy" id="1849103"/>
    <lineage>
        <taxon>Bacteria</taxon>
        <taxon>Bacillati</taxon>
        <taxon>Actinomycetota</taxon>
        <taxon>Actinomycetes</taxon>
        <taxon>Micrococcales</taxon>
        <taxon>Dermacoccaceae</taxon>
        <taxon>Flexivirga</taxon>
    </lineage>
</organism>
<dbReference type="PROSITE" id="PS00211">
    <property type="entry name" value="ABC_TRANSPORTER_1"/>
    <property type="match status" value="1"/>
</dbReference>
<dbReference type="Pfam" id="PF08352">
    <property type="entry name" value="oligo_HPY"/>
    <property type="match status" value="1"/>
</dbReference>
<comment type="similarity">
    <text evidence="1">Belongs to the ABC transporter superfamily.</text>
</comment>
<dbReference type="PROSITE" id="PS50893">
    <property type="entry name" value="ABC_TRANSPORTER_2"/>
    <property type="match status" value="1"/>
</dbReference>
<evidence type="ECO:0000313" key="8">
    <source>
        <dbReference type="Proteomes" id="UP000636793"/>
    </source>
</evidence>
<dbReference type="InterPro" id="IPR003439">
    <property type="entry name" value="ABC_transporter-like_ATP-bd"/>
</dbReference>
<reference evidence="7" key="1">
    <citation type="journal article" date="2014" name="Int. J. Syst. Evol. Microbiol.">
        <title>Complete genome sequence of Corynebacterium casei LMG S-19264T (=DSM 44701T), isolated from a smear-ripened cheese.</title>
        <authorList>
            <consortium name="US DOE Joint Genome Institute (JGI-PGF)"/>
            <person name="Walter F."/>
            <person name="Albersmeier A."/>
            <person name="Kalinowski J."/>
            <person name="Ruckert C."/>
        </authorList>
    </citation>
    <scope>NUCLEOTIDE SEQUENCE</scope>
    <source>
        <strain evidence="7">CGMCC 1.15085</strain>
    </source>
</reference>
<dbReference type="PANTHER" id="PTHR43776:SF7">
    <property type="entry name" value="D,D-DIPEPTIDE TRANSPORT ATP-BINDING PROTEIN DDPF-RELATED"/>
    <property type="match status" value="1"/>
</dbReference>